<proteinExistence type="predicted"/>
<evidence type="ECO:0000313" key="2">
    <source>
        <dbReference type="Proteomes" id="UP000182573"/>
    </source>
</evidence>
<reference evidence="1 2" key="1">
    <citation type="submission" date="2016-10" db="EMBL/GenBank/DDBJ databases">
        <authorList>
            <person name="de Groot N.N."/>
        </authorList>
    </citation>
    <scope>NUCLEOTIDE SEQUENCE [LARGE SCALE GENOMIC DNA]</scope>
    <source>
        <strain evidence="1 2">DSM 3756</strain>
    </source>
</reference>
<name>A0A1H3ASF6_HALVA</name>
<evidence type="ECO:0000313" key="1">
    <source>
        <dbReference type="EMBL" id="SDX32642.1"/>
    </source>
</evidence>
<sequence>MQQIISIFHLQLQHMPLKFFLILISDDYNGFVLVSVT</sequence>
<dbReference type="EMBL" id="FNOF01000030">
    <property type="protein sequence ID" value="SDX32642.1"/>
    <property type="molecule type" value="Genomic_DNA"/>
</dbReference>
<protein>
    <submittedName>
        <fullName evidence="1">Uncharacterized protein</fullName>
    </submittedName>
</protein>
<accession>A0A1H3ASF6</accession>
<dbReference type="Proteomes" id="UP000182573">
    <property type="component" value="Unassembled WGS sequence"/>
</dbReference>
<organism evidence="1 2">
    <name type="scientific">Haloarcula vallismortis</name>
    <name type="common">Halobacterium vallismortis</name>
    <dbReference type="NCBI Taxonomy" id="28442"/>
    <lineage>
        <taxon>Archaea</taxon>
        <taxon>Methanobacteriati</taxon>
        <taxon>Methanobacteriota</taxon>
        <taxon>Stenosarchaea group</taxon>
        <taxon>Halobacteria</taxon>
        <taxon>Halobacteriales</taxon>
        <taxon>Haloarculaceae</taxon>
        <taxon>Haloarcula</taxon>
    </lineage>
</organism>
<gene>
    <name evidence="1" type="ORF">SAMN05443574_1305</name>
</gene>
<dbReference type="AlphaFoldDB" id="A0A1H3ASF6"/>